<keyword evidence="2" id="KW-1185">Reference proteome</keyword>
<dbReference type="EMBL" id="CP042434">
    <property type="protein sequence ID" value="QEC73209.1"/>
    <property type="molecule type" value="Genomic_DNA"/>
</dbReference>
<dbReference type="Proteomes" id="UP000321291">
    <property type="component" value="Chromosome"/>
</dbReference>
<gene>
    <name evidence="1" type="ORF">FSB73_17535</name>
</gene>
<proteinExistence type="predicted"/>
<reference evidence="1 2" key="1">
    <citation type="journal article" date="2017" name="Int. J. Syst. Evol. Microbiol.">
        <title>Arachidicoccus ginsenosidivorans sp. nov., with ginsenoside-converting activity isolated from ginseng cultivating soil.</title>
        <authorList>
            <person name="Siddiqi M.Z."/>
            <person name="Aslam Z."/>
            <person name="Im W.T."/>
        </authorList>
    </citation>
    <scope>NUCLEOTIDE SEQUENCE [LARGE SCALE GENOMIC DNA]</scope>
    <source>
        <strain evidence="1 2">Gsoil 809</strain>
    </source>
</reference>
<name>A0A5B8VP54_9BACT</name>
<dbReference type="RefSeq" id="WP_146785147.1">
    <property type="nucleotide sequence ID" value="NZ_CP042434.1"/>
</dbReference>
<sequence>MGDTTNDTVVKIRNVSDYTSDPNYIKKEYYVLNNQDTSSFYCRIILDKLDKNIAIKCEYSFNEERTEPTSIYDSAKVVEVPEDNRDVKLITYSNFIKELHLILDTASKQFNLSRLKSFSIRMVCASGLTNYLNSQSILKYNRSIKNISISKFASLLQESPLTADLNRILKPYSVCLNKLYIEEYLFFPLKSKDMNFKYQVQFPNDIEVQGTMGMDGSAVFTLTPLLTDRSPLNSVPGYHNPSHTLPQIYWVW</sequence>
<evidence type="ECO:0000313" key="2">
    <source>
        <dbReference type="Proteomes" id="UP000321291"/>
    </source>
</evidence>
<protein>
    <submittedName>
        <fullName evidence="1">Uncharacterized protein</fullName>
    </submittedName>
</protein>
<evidence type="ECO:0000313" key="1">
    <source>
        <dbReference type="EMBL" id="QEC73209.1"/>
    </source>
</evidence>
<accession>A0A5B8VP54</accession>
<dbReference type="AlphaFoldDB" id="A0A5B8VP54"/>
<dbReference type="OrthoDB" id="9832333at2"/>
<dbReference type="KEGG" id="agi:FSB73_17535"/>
<organism evidence="1 2">
    <name type="scientific">Arachidicoccus ginsenosidivorans</name>
    <dbReference type="NCBI Taxonomy" id="496057"/>
    <lineage>
        <taxon>Bacteria</taxon>
        <taxon>Pseudomonadati</taxon>
        <taxon>Bacteroidota</taxon>
        <taxon>Chitinophagia</taxon>
        <taxon>Chitinophagales</taxon>
        <taxon>Chitinophagaceae</taxon>
        <taxon>Arachidicoccus</taxon>
    </lineage>
</organism>